<evidence type="ECO:0000313" key="2">
    <source>
        <dbReference type="EMBL" id="EMG29564.1"/>
    </source>
</evidence>
<accession>M3HZ39</accession>
<dbReference type="PATRIC" id="fig|1073353.3.peg.2379"/>
<protein>
    <submittedName>
        <fullName evidence="2">Uncharacterized protein</fullName>
    </submittedName>
</protein>
<feature type="coiled-coil region" evidence="1">
    <location>
        <begin position="41"/>
        <end position="78"/>
    </location>
</feature>
<evidence type="ECO:0000256" key="1">
    <source>
        <dbReference type="SAM" id="Coils"/>
    </source>
</evidence>
<reference evidence="2 3" key="1">
    <citation type="submission" date="2013-02" db="EMBL/GenBank/DDBJ databases">
        <title>Co-occurrence of anaerobic bacteria in colorectal carcinomas.</title>
        <authorList>
            <person name="Holt R.A."/>
            <person name="Warren R.L."/>
            <person name="Allen-Vercoe E."/>
            <person name="Pleasance S."/>
            <person name="Freeman D.J."/>
            <person name="Watson P."/>
            <person name="Moore R."/>
            <person name="Cochrane K."/>
        </authorList>
    </citation>
    <scope>NUCLEOTIDE SEQUENCE [LARGE SCALE GENOMIC DNA]</scope>
    <source>
        <strain evidence="2 3">CC57C</strain>
    </source>
</reference>
<organism evidence="2 3">
    <name type="scientific">Campylobacter showae CC57C</name>
    <dbReference type="NCBI Taxonomy" id="1073353"/>
    <lineage>
        <taxon>Bacteria</taxon>
        <taxon>Pseudomonadati</taxon>
        <taxon>Campylobacterota</taxon>
        <taxon>Epsilonproteobacteria</taxon>
        <taxon>Campylobacterales</taxon>
        <taxon>Campylobacteraceae</taxon>
        <taxon>Campylobacter</taxon>
    </lineage>
</organism>
<dbReference type="STRING" id="1073353.H740_11132"/>
<dbReference type="RefSeq" id="WP_002953809.1">
    <property type="nucleotide sequence ID" value="NZ_AOTD01000261.1"/>
</dbReference>
<comment type="caution">
    <text evidence="2">The sequence shown here is derived from an EMBL/GenBank/DDBJ whole genome shotgun (WGS) entry which is preliminary data.</text>
</comment>
<evidence type="ECO:0000313" key="3">
    <source>
        <dbReference type="Proteomes" id="UP000011782"/>
    </source>
</evidence>
<dbReference type="Proteomes" id="UP000011782">
    <property type="component" value="Unassembled WGS sequence"/>
</dbReference>
<keyword evidence="1" id="KW-0175">Coiled coil</keyword>
<sequence>MSTKRKTRLEQVQEIVNSKDTDFQTKFQKLKQAEIRWKSKQLSLKKAIEALEKEKKEVDEALAASEKYQNDVNAIINERLGVANVRVEPAFVATPTTPKQQNTTSAQ</sequence>
<dbReference type="AlphaFoldDB" id="M3HZ39"/>
<proteinExistence type="predicted"/>
<name>M3HZ39_9BACT</name>
<dbReference type="EMBL" id="AOTD01000261">
    <property type="protein sequence ID" value="EMG29564.1"/>
    <property type="molecule type" value="Genomic_DNA"/>
</dbReference>
<gene>
    <name evidence="2" type="ORF">H740_11132</name>
</gene>